<dbReference type="RefSeq" id="XP_001259244.1">
    <property type="nucleotide sequence ID" value="XM_001259243.1"/>
</dbReference>
<keyword evidence="4" id="KW-0812">Transmembrane</keyword>
<proteinExistence type="predicted"/>
<reference evidence="8" key="1">
    <citation type="journal article" date="2008" name="PLoS Genet.">
        <title>Genomic islands in the pathogenic filamentous fungus Aspergillus fumigatus.</title>
        <authorList>
            <person name="Fedorova N.D."/>
            <person name="Khaldi N."/>
            <person name="Joardar V.S."/>
            <person name="Maiti R."/>
            <person name="Amedeo P."/>
            <person name="Anderson M.J."/>
            <person name="Crabtree J."/>
            <person name="Silva J.C."/>
            <person name="Badger J.H."/>
            <person name="Albarraq A."/>
            <person name="Angiuoli S."/>
            <person name="Bussey H."/>
            <person name="Bowyer P."/>
            <person name="Cotty P.J."/>
            <person name="Dyer P.S."/>
            <person name="Egan A."/>
            <person name="Galens K."/>
            <person name="Fraser-Liggett C.M."/>
            <person name="Haas B.J."/>
            <person name="Inman J.M."/>
            <person name="Kent R."/>
            <person name="Lemieux S."/>
            <person name="Malavazi I."/>
            <person name="Orvis J."/>
            <person name="Roemer T."/>
            <person name="Ronning C.M."/>
            <person name="Sundaram J.P."/>
            <person name="Sutton G."/>
            <person name="Turner G."/>
            <person name="Venter J.C."/>
            <person name="White O.R."/>
            <person name="Whitty B.R."/>
            <person name="Youngman P."/>
            <person name="Wolfe K.H."/>
            <person name="Goldman G.H."/>
            <person name="Wortman J.R."/>
            <person name="Jiang B."/>
            <person name="Denning D.W."/>
            <person name="Nierman W.C."/>
        </authorList>
    </citation>
    <scope>NUCLEOTIDE SEQUENCE [LARGE SCALE GENOMIC DNA]</scope>
    <source>
        <strain evidence="8">ATCC 1020 / DSM 3700 / CBS 544.65 / FGSC A1164 / JCM 1740 / NRRL 181 / WB 181</strain>
    </source>
</reference>
<evidence type="ECO:0000256" key="2">
    <source>
        <dbReference type="ARBA" id="ARBA00022448"/>
    </source>
</evidence>
<dbReference type="HOGENOM" id="CLU_2347213_0_0_1"/>
<evidence type="ECO:0000256" key="5">
    <source>
        <dbReference type="ARBA" id="ARBA00022989"/>
    </source>
</evidence>
<keyword evidence="8" id="KW-1185">Reference proteome</keyword>
<evidence type="ECO:0000256" key="6">
    <source>
        <dbReference type="ARBA" id="ARBA00023136"/>
    </source>
</evidence>
<accession>A1DD90</accession>
<keyword evidence="5" id="KW-1133">Transmembrane helix</keyword>
<protein>
    <submittedName>
        <fullName evidence="7">Uncharacterized protein</fullName>
    </submittedName>
</protein>
<organism evidence="7 8">
    <name type="scientific">Neosartorya fischeri (strain ATCC 1020 / DSM 3700 / CBS 544.65 / FGSC A1164 / JCM 1740 / NRRL 181 / WB 181)</name>
    <name type="common">Aspergillus fischerianus</name>
    <dbReference type="NCBI Taxonomy" id="331117"/>
    <lineage>
        <taxon>Eukaryota</taxon>
        <taxon>Fungi</taxon>
        <taxon>Dikarya</taxon>
        <taxon>Ascomycota</taxon>
        <taxon>Pezizomycotina</taxon>
        <taxon>Eurotiomycetes</taxon>
        <taxon>Eurotiomycetidae</taxon>
        <taxon>Eurotiales</taxon>
        <taxon>Aspergillaceae</taxon>
        <taxon>Aspergillus</taxon>
        <taxon>Aspergillus subgen. Fumigati</taxon>
    </lineage>
</organism>
<keyword evidence="2" id="KW-0813">Transport</keyword>
<dbReference type="InterPro" id="IPR001204">
    <property type="entry name" value="Phos_transporter"/>
</dbReference>
<dbReference type="EMBL" id="DS027696">
    <property type="protein sequence ID" value="EAW17347.1"/>
    <property type="molecule type" value="Genomic_DNA"/>
</dbReference>
<dbReference type="KEGG" id="nfi:NFIA_072610"/>
<dbReference type="GeneID" id="4585847"/>
<dbReference type="PANTHER" id="PTHR11101">
    <property type="entry name" value="PHOSPHATE TRANSPORTER"/>
    <property type="match status" value="1"/>
</dbReference>
<evidence type="ECO:0000313" key="8">
    <source>
        <dbReference type="Proteomes" id="UP000006702"/>
    </source>
</evidence>
<keyword evidence="3" id="KW-0592">Phosphate transport</keyword>
<dbReference type="STRING" id="331117.A1DD90"/>
<dbReference type="GO" id="GO:0035435">
    <property type="term" value="P:phosphate ion transmembrane transport"/>
    <property type="evidence" value="ECO:0007669"/>
    <property type="project" value="TreeGrafter"/>
</dbReference>
<gene>
    <name evidence="7" type="ORF">NFIA_072610</name>
</gene>
<dbReference type="GO" id="GO:0005315">
    <property type="term" value="F:phosphate transmembrane transporter activity"/>
    <property type="evidence" value="ECO:0007669"/>
    <property type="project" value="InterPro"/>
</dbReference>
<dbReference type="Pfam" id="PF01384">
    <property type="entry name" value="PHO4"/>
    <property type="match status" value="1"/>
</dbReference>
<dbReference type="VEuPathDB" id="FungiDB:NFIA_072610"/>
<comment type="subcellular location">
    <subcellularLocation>
        <location evidence="1">Membrane</location>
        <topology evidence="1">Multi-pass membrane protein</topology>
    </subcellularLocation>
</comment>
<evidence type="ECO:0000256" key="1">
    <source>
        <dbReference type="ARBA" id="ARBA00004141"/>
    </source>
</evidence>
<dbReference type="OrthoDB" id="260807at2759"/>
<dbReference type="PANTHER" id="PTHR11101:SF55">
    <property type="entry name" value="PHOSPHATE TRANSPORTER"/>
    <property type="match status" value="1"/>
</dbReference>
<dbReference type="AlphaFoldDB" id="A1DD90"/>
<evidence type="ECO:0000256" key="4">
    <source>
        <dbReference type="ARBA" id="ARBA00022692"/>
    </source>
</evidence>
<dbReference type="Proteomes" id="UP000006702">
    <property type="component" value="Unassembled WGS sequence"/>
</dbReference>
<sequence length="97" mass="10325">MLNQREMRQARHTDLAGVGALTRKLLLAKTPLGVLDSDDVADSYATWVSSRSLTLIQAGILATITEFIGAIALGQQVTSTIRGGVISIDRFLDSPGV</sequence>
<name>A1DD90_NEOFI</name>
<dbReference type="GO" id="GO:0016020">
    <property type="term" value="C:membrane"/>
    <property type="evidence" value="ECO:0007669"/>
    <property type="project" value="UniProtKB-SubCell"/>
</dbReference>
<evidence type="ECO:0000256" key="3">
    <source>
        <dbReference type="ARBA" id="ARBA00022592"/>
    </source>
</evidence>
<keyword evidence="6" id="KW-0472">Membrane</keyword>
<evidence type="ECO:0000313" key="7">
    <source>
        <dbReference type="EMBL" id="EAW17347.1"/>
    </source>
</evidence>